<dbReference type="InterPro" id="IPR041373">
    <property type="entry name" value="RT_RNaseH"/>
</dbReference>
<dbReference type="FunFam" id="1.10.340.70:FF:000001">
    <property type="entry name" value="Retrovirus-related Pol polyprotein from transposon gypsy-like Protein"/>
    <property type="match status" value="1"/>
</dbReference>
<proteinExistence type="predicted"/>
<accession>A0A8X6VR40</accession>
<evidence type="ECO:0000256" key="4">
    <source>
        <dbReference type="ARBA" id="ARBA00022722"/>
    </source>
</evidence>
<keyword evidence="2" id="KW-0808">Transferase</keyword>
<dbReference type="InterPro" id="IPR043502">
    <property type="entry name" value="DNA/RNA_pol_sf"/>
</dbReference>
<keyword evidence="6" id="KW-0378">Hydrolase</keyword>
<evidence type="ECO:0000256" key="7">
    <source>
        <dbReference type="ARBA" id="ARBA00022918"/>
    </source>
</evidence>
<organism evidence="10 11">
    <name type="scientific">Trichonephila clavipes</name>
    <name type="common">Golden silk orbweaver</name>
    <name type="synonym">Nephila clavipes</name>
    <dbReference type="NCBI Taxonomy" id="2585209"/>
    <lineage>
        <taxon>Eukaryota</taxon>
        <taxon>Metazoa</taxon>
        <taxon>Ecdysozoa</taxon>
        <taxon>Arthropoda</taxon>
        <taxon>Chelicerata</taxon>
        <taxon>Arachnida</taxon>
        <taxon>Araneae</taxon>
        <taxon>Araneomorphae</taxon>
        <taxon>Entelegynae</taxon>
        <taxon>Araneoidea</taxon>
        <taxon>Nephilidae</taxon>
        <taxon>Trichonephila</taxon>
    </lineage>
</organism>
<dbReference type="AlphaFoldDB" id="A0A8X6VR40"/>
<feature type="domain" description="Integrase zinc-binding" evidence="9">
    <location>
        <begin position="235"/>
        <end position="293"/>
    </location>
</feature>
<dbReference type="EC" id="2.7.7.49" evidence="1"/>
<sequence length="373" mass="42853">MWKLGSEQEEAFRDLKLKLASPPVLKPADSTKSFVIRTDASSVALGAVLLQGEKDEKHPIEYASRLLSSSERNYSITEREALAVVWALEKFRGYVEGQTIRLSSAHQPLKWLSLKSPTGRLARWALQIQSYNLTIDYIPGKSNFIADLLSRPTSEQEKADCDILAVFVDFPTRSPKEVCQEQLKDDELKKIIECFENNEKSVNFVNWLERGYLMNQGILFRYSPTSESEEAQLVVPIHERQDILKIHHDAPYAGHYGADGTFERISKRYYWTGMRSYITDYVKNCTECNRYKSSNQKPSGLVRTPVYYQRFETISIDLFGPLPESPSGKKWIIIVEDCCTRWVELFALPQAIARECATTLMEEVILRYGLPRR</sequence>
<evidence type="ECO:0000256" key="1">
    <source>
        <dbReference type="ARBA" id="ARBA00012493"/>
    </source>
</evidence>
<name>A0A8X6VR40_TRICX</name>
<dbReference type="InterPro" id="IPR012337">
    <property type="entry name" value="RNaseH-like_sf"/>
</dbReference>
<dbReference type="Gene3D" id="3.30.420.10">
    <property type="entry name" value="Ribonuclease H-like superfamily/Ribonuclease H"/>
    <property type="match status" value="1"/>
</dbReference>
<dbReference type="Gene3D" id="3.10.20.370">
    <property type="match status" value="1"/>
</dbReference>
<dbReference type="FunFam" id="3.10.20.370:FF:000001">
    <property type="entry name" value="Retrovirus-related Pol polyprotein from transposon 17.6-like protein"/>
    <property type="match status" value="1"/>
</dbReference>
<dbReference type="InterPro" id="IPR036397">
    <property type="entry name" value="RNaseH_sf"/>
</dbReference>
<keyword evidence="4" id="KW-0540">Nuclease</keyword>
<dbReference type="GO" id="GO:0042575">
    <property type="term" value="C:DNA polymerase complex"/>
    <property type="evidence" value="ECO:0007669"/>
    <property type="project" value="UniProtKB-ARBA"/>
</dbReference>
<dbReference type="GO" id="GO:0003676">
    <property type="term" value="F:nucleic acid binding"/>
    <property type="evidence" value="ECO:0007669"/>
    <property type="project" value="InterPro"/>
</dbReference>
<dbReference type="CDD" id="cd09274">
    <property type="entry name" value="RNase_HI_RT_Ty3"/>
    <property type="match status" value="1"/>
</dbReference>
<evidence type="ECO:0000256" key="3">
    <source>
        <dbReference type="ARBA" id="ARBA00022695"/>
    </source>
</evidence>
<dbReference type="InterPro" id="IPR041588">
    <property type="entry name" value="Integrase_H2C2"/>
</dbReference>
<dbReference type="GO" id="GO:0004519">
    <property type="term" value="F:endonuclease activity"/>
    <property type="evidence" value="ECO:0007669"/>
    <property type="project" value="UniProtKB-KW"/>
</dbReference>
<evidence type="ECO:0000256" key="5">
    <source>
        <dbReference type="ARBA" id="ARBA00022759"/>
    </source>
</evidence>
<dbReference type="EMBL" id="BMAU01021343">
    <property type="protein sequence ID" value="GFY17300.1"/>
    <property type="molecule type" value="Genomic_DNA"/>
</dbReference>
<dbReference type="SUPFAM" id="SSF56672">
    <property type="entry name" value="DNA/RNA polymerases"/>
    <property type="match status" value="1"/>
</dbReference>
<dbReference type="Gene3D" id="1.10.340.70">
    <property type="match status" value="1"/>
</dbReference>
<keyword evidence="3" id="KW-0548">Nucleotidyltransferase</keyword>
<dbReference type="GO" id="GO:0016787">
    <property type="term" value="F:hydrolase activity"/>
    <property type="evidence" value="ECO:0007669"/>
    <property type="project" value="UniProtKB-KW"/>
</dbReference>
<dbReference type="Pfam" id="PF17921">
    <property type="entry name" value="Integrase_H2C2"/>
    <property type="match status" value="1"/>
</dbReference>
<keyword evidence="7" id="KW-0695">RNA-directed DNA polymerase</keyword>
<dbReference type="GO" id="GO:0003964">
    <property type="term" value="F:RNA-directed DNA polymerase activity"/>
    <property type="evidence" value="ECO:0007669"/>
    <property type="project" value="UniProtKB-KW"/>
</dbReference>
<reference evidence="10" key="1">
    <citation type="submission" date="2020-08" db="EMBL/GenBank/DDBJ databases">
        <title>Multicomponent nature underlies the extraordinary mechanical properties of spider dragline silk.</title>
        <authorList>
            <person name="Kono N."/>
            <person name="Nakamura H."/>
            <person name="Mori M."/>
            <person name="Yoshida Y."/>
            <person name="Ohtoshi R."/>
            <person name="Malay A.D."/>
            <person name="Moran D.A.P."/>
            <person name="Tomita M."/>
            <person name="Numata K."/>
            <person name="Arakawa K."/>
        </authorList>
    </citation>
    <scope>NUCLEOTIDE SEQUENCE</scope>
</reference>
<dbReference type="SUPFAM" id="SSF53098">
    <property type="entry name" value="Ribonuclease H-like"/>
    <property type="match status" value="1"/>
</dbReference>
<feature type="domain" description="Reverse transcriptase RNase H-like" evidence="8">
    <location>
        <begin position="29"/>
        <end position="131"/>
    </location>
</feature>
<dbReference type="InterPro" id="IPR050951">
    <property type="entry name" value="Retrovirus_Pol_polyprotein"/>
</dbReference>
<dbReference type="PANTHER" id="PTHR37984:SF5">
    <property type="entry name" value="PROTEIN NYNRIN-LIKE"/>
    <property type="match status" value="1"/>
</dbReference>
<evidence type="ECO:0000313" key="11">
    <source>
        <dbReference type="Proteomes" id="UP000887159"/>
    </source>
</evidence>
<protein>
    <recommendedName>
        <fullName evidence="1">RNA-directed DNA polymerase</fullName>
        <ecNumber evidence="1">2.7.7.49</ecNumber>
    </recommendedName>
</protein>
<keyword evidence="5" id="KW-0255">Endonuclease</keyword>
<dbReference type="Proteomes" id="UP000887159">
    <property type="component" value="Unassembled WGS sequence"/>
</dbReference>
<comment type="caution">
    <text evidence="10">The sequence shown here is derived from an EMBL/GenBank/DDBJ whole genome shotgun (WGS) entry which is preliminary data.</text>
</comment>
<evidence type="ECO:0000259" key="9">
    <source>
        <dbReference type="Pfam" id="PF17921"/>
    </source>
</evidence>
<evidence type="ECO:0000256" key="6">
    <source>
        <dbReference type="ARBA" id="ARBA00022801"/>
    </source>
</evidence>
<evidence type="ECO:0000259" key="8">
    <source>
        <dbReference type="Pfam" id="PF17917"/>
    </source>
</evidence>
<evidence type="ECO:0000256" key="2">
    <source>
        <dbReference type="ARBA" id="ARBA00022679"/>
    </source>
</evidence>
<dbReference type="PANTHER" id="PTHR37984">
    <property type="entry name" value="PROTEIN CBG26694"/>
    <property type="match status" value="1"/>
</dbReference>
<dbReference type="Pfam" id="PF17917">
    <property type="entry name" value="RT_RNaseH"/>
    <property type="match status" value="1"/>
</dbReference>
<keyword evidence="11" id="KW-1185">Reference proteome</keyword>
<gene>
    <name evidence="10" type="primary">POL</name>
    <name evidence="10" type="ORF">TNCV_1090741</name>
</gene>
<evidence type="ECO:0000313" key="10">
    <source>
        <dbReference type="EMBL" id="GFY17300.1"/>
    </source>
</evidence>